<dbReference type="Pfam" id="PF01592">
    <property type="entry name" value="NifU_N"/>
    <property type="match status" value="1"/>
</dbReference>
<dbReference type="InterPro" id="IPR002871">
    <property type="entry name" value="NIF_FeS_clus_asmbl_NifU_N"/>
</dbReference>
<protein>
    <recommendedName>
        <fullName evidence="1">NIF system FeS cluster assembly NifU N-terminal domain-containing protein</fullName>
    </recommendedName>
</protein>
<dbReference type="Proteomes" id="UP000051373">
    <property type="component" value="Unassembled WGS sequence"/>
</dbReference>
<dbReference type="AlphaFoldDB" id="A0A0S8FXU3"/>
<comment type="caution">
    <text evidence="2">The sequence shown here is derived from an EMBL/GenBank/DDBJ whole genome shotgun (WGS) entry which is preliminary data.</text>
</comment>
<dbReference type="Gene3D" id="3.90.1010.10">
    <property type="match status" value="1"/>
</dbReference>
<evidence type="ECO:0000313" key="2">
    <source>
        <dbReference type="EMBL" id="KPK64788.1"/>
    </source>
</evidence>
<gene>
    <name evidence="2" type="ORF">AMJ83_00980</name>
</gene>
<dbReference type="GO" id="GO:0016226">
    <property type="term" value="P:iron-sulfur cluster assembly"/>
    <property type="evidence" value="ECO:0007669"/>
    <property type="project" value="InterPro"/>
</dbReference>
<sequence>MPTYSNRPLTNKKTLESTYSPTVLDHMHNPRNWGIIDKSDGYGRIAGPCGDTMEISLNVKANRILMCTFDTDGCGATVSCGSIVTEMAIGKTLSQARCIDQRAILDYCAGLPQVNKHCALLAANTLQKAITNYEQMKSTPWKRLYRTEQ</sequence>
<proteinExistence type="predicted"/>
<reference evidence="2 3" key="1">
    <citation type="journal article" date="2015" name="Microbiome">
        <title>Genomic resolution of linkages in carbon, nitrogen, and sulfur cycling among widespread estuary sediment bacteria.</title>
        <authorList>
            <person name="Baker B.J."/>
            <person name="Lazar C.S."/>
            <person name="Teske A.P."/>
            <person name="Dick G.J."/>
        </authorList>
    </citation>
    <scope>NUCLEOTIDE SEQUENCE [LARGE SCALE GENOMIC DNA]</scope>
    <source>
        <strain evidence="2">SM23_42</strain>
    </source>
</reference>
<dbReference type="EMBL" id="LJUJ01000001">
    <property type="protein sequence ID" value="KPK64788.1"/>
    <property type="molecule type" value="Genomic_DNA"/>
</dbReference>
<evidence type="ECO:0000313" key="3">
    <source>
        <dbReference type="Proteomes" id="UP000051373"/>
    </source>
</evidence>
<dbReference type="CDD" id="cd06664">
    <property type="entry name" value="IscU_like"/>
    <property type="match status" value="1"/>
</dbReference>
<name>A0A0S8FXU3_UNCW3</name>
<evidence type="ECO:0000259" key="1">
    <source>
        <dbReference type="Pfam" id="PF01592"/>
    </source>
</evidence>
<accession>A0A0S8FXU3</accession>
<dbReference type="SUPFAM" id="SSF82649">
    <property type="entry name" value="SufE/NifU"/>
    <property type="match status" value="1"/>
</dbReference>
<dbReference type="PANTHER" id="PTHR10093">
    <property type="entry name" value="IRON-SULFUR CLUSTER ASSEMBLY ENZYME NIFU HOMOLOG"/>
    <property type="match status" value="1"/>
</dbReference>
<dbReference type="GO" id="GO:0005506">
    <property type="term" value="F:iron ion binding"/>
    <property type="evidence" value="ECO:0007669"/>
    <property type="project" value="InterPro"/>
</dbReference>
<dbReference type="GO" id="GO:0051536">
    <property type="term" value="F:iron-sulfur cluster binding"/>
    <property type="evidence" value="ECO:0007669"/>
    <property type="project" value="InterPro"/>
</dbReference>
<feature type="domain" description="NIF system FeS cluster assembly NifU N-terminal" evidence="1">
    <location>
        <begin position="19"/>
        <end position="137"/>
    </location>
</feature>
<organism evidence="2 3">
    <name type="scientific">candidate division WOR_3 bacterium SM23_42</name>
    <dbReference type="NCBI Taxonomy" id="1703779"/>
    <lineage>
        <taxon>Bacteria</taxon>
        <taxon>Bacteria division WOR-3</taxon>
    </lineage>
</organism>
<dbReference type="STRING" id="1703779.AMJ83_00980"/>